<reference evidence="1 2" key="1">
    <citation type="journal article" date="2013" name="Curr. Biol.">
        <title>The Genome of the Foraminiferan Reticulomyxa filosa.</title>
        <authorList>
            <person name="Glockner G."/>
            <person name="Hulsmann N."/>
            <person name="Schleicher M."/>
            <person name="Noegel A.A."/>
            <person name="Eichinger L."/>
            <person name="Gallinger C."/>
            <person name="Pawlowski J."/>
            <person name="Sierra R."/>
            <person name="Euteneuer U."/>
            <person name="Pillet L."/>
            <person name="Moustafa A."/>
            <person name="Platzer M."/>
            <person name="Groth M."/>
            <person name="Szafranski K."/>
            <person name="Schliwa M."/>
        </authorList>
    </citation>
    <scope>NUCLEOTIDE SEQUENCE [LARGE SCALE GENOMIC DNA]</scope>
</reference>
<keyword evidence="2" id="KW-1185">Reference proteome</keyword>
<dbReference type="EMBL" id="ASPP01042406">
    <property type="protein sequence ID" value="ETN99953.1"/>
    <property type="molecule type" value="Genomic_DNA"/>
</dbReference>
<sequence>MSKNALKDSCAKLSSQVNEQVTILQQQQHLIRLFENFGNQLEKATISHTWRNCNQIYNDTHAKLEEICATSNLNELKEMCLYILWNILKYRQIHKQALYNYFFSKYYISSPNLEQIF</sequence>
<gene>
    <name evidence="1" type="ORF">RFI_37514</name>
</gene>
<name>X6LEI0_RETFI</name>
<proteinExistence type="predicted"/>
<dbReference type="Proteomes" id="UP000023152">
    <property type="component" value="Unassembled WGS sequence"/>
</dbReference>
<dbReference type="AlphaFoldDB" id="X6LEI0"/>
<evidence type="ECO:0000313" key="2">
    <source>
        <dbReference type="Proteomes" id="UP000023152"/>
    </source>
</evidence>
<evidence type="ECO:0000313" key="1">
    <source>
        <dbReference type="EMBL" id="ETN99953.1"/>
    </source>
</evidence>
<organism evidence="1 2">
    <name type="scientific">Reticulomyxa filosa</name>
    <dbReference type="NCBI Taxonomy" id="46433"/>
    <lineage>
        <taxon>Eukaryota</taxon>
        <taxon>Sar</taxon>
        <taxon>Rhizaria</taxon>
        <taxon>Retaria</taxon>
        <taxon>Foraminifera</taxon>
        <taxon>Monothalamids</taxon>
        <taxon>Reticulomyxidae</taxon>
        <taxon>Reticulomyxa</taxon>
    </lineage>
</organism>
<feature type="non-terminal residue" evidence="1">
    <location>
        <position position="117"/>
    </location>
</feature>
<protein>
    <submittedName>
        <fullName evidence="1">Uncharacterized protein</fullName>
    </submittedName>
</protein>
<comment type="caution">
    <text evidence="1">The sequence shown here is derived from an EMBL/GenBank/DDBJ whole genome shotgun (WGS) entry which is preliminary data.</text>
</comment>
<accession>X6LEI0</accession>